<evidence type="ECO:0000313" key="2">
    <source>
        <dbReference type="Proteomes" id="UP001207468"/>
    </source>
</evidence>
<dbReference type="EMBL" id="JAGFNK010000300">
    <property type="protein sequence ID" value="KAI9453517.1"/>
    <property type="molecule type" value="Genomic_DNA"/>
</dbReference>
<name>A0ACC0U0N5_9AGAM</name>
<dbReference type="Proteomes" id="UP001207468">
    <property type="component" value="Unassembled WGS sequence"/>
</dbReference>
<organism evidence="1 2">
    <name type="scientific">Russula earlei</name>
    <dbReference type="NCBI Taxonomy" id="71964"/>
    <lineage>
        <taxon>Eukaryota</taxon>
        <taxon>Fungi</taxon>
        <taxon>Dikarya</taxon>
        <taxon>Basidiomycota</taxon>
        <taxon>Agaricomycotina</taxon>
        <taxon>Agaricomycetes</taxon>
        <taxon>Russulales</taxon>
        <taxon>Russulaceae</taxon>
        <taxon>Russula</taxon>
    </lineage>
</organism>
<proteinExistence type="predicted"/>
<evidence type="ECO:0000313" key="1">
    <source>
        <dbReference type="EMBL" id="KAI9453517.1"/>
    </source>
</evidence>
<accession>A0ACC0U0N5</accession>
<sequence length="941" mass="106722">MSSQNPQQTLGSSTSHHSESLSTVTEFPSLNEDVPESLQRMFQRGDSVDKIRKNLGYSFIAVRNALSEAGDPKLRDRLKTEPEFKAYVKPGSNGEIQLIELLVKMINNQLNWEELFKCEAFLNPEPEPNVDPLAFATSRAWSSKYKGNLARVLFLTIADYLSRERTCYARLTTIVNSSGTGKSRMVDQLGTEVVVVPMCLRMGHEGYPPPDKEIRDWLLVGKTDRVTVRKKLYGLAHSLLVVTLSKLEAIEREGHQESQEPKSRKQNKKSVQERHEMLALAFHEHMTQGQSHPTDDYRETFYNDVIKLANKFTETGQHVKDNDERDGRYVSPRLGGLLEAGENLCRFIDENQILDSKEGLRRPLIILAFDEAHILTDRPDEQNDWNLFTELRRILREIKDLPIFSLFLSTASRFHKFSPEIRFDPSARAREPTNRPLNPISEISFDDIAHPAIMDTRTIHDVVTTDWISHLGRPLYVHPSYPLRERFRTTLNRFGSYLDSLPEDVRNEVRVIDYAKQKLLCGPTVLDDNPNGVLACLSVRFALTFNMDVSARNVSFAQVERHMLLCIAATVGLEKLVTMAGSEPLLAEAAYDLMKETRMNAVRHLANHSDLECVDRGRRGELVATLLIMQAFDAARGIHKNRWVTVVDFMKALLPESNYEALLRSLPTSWPDTYNEQMTFKGIFKDYGLWFNHVIKVESKQMISKKHLWKFVTRGAMILCATNQEGIDIVLPVFHTGRKLGPDSMTAVVIQVKNARDHKTTLNESLFDAMDSVVKSAIFSTSNDSESTNQVPSKRKPTGPAGPSTPKKAKGNVTPAPEVVTPKLANENMKPVIRLVFALASPKSAVVFRERPLIKNDFDGFTAFDIWLAGLDRETFNQLQDADTEPYKILLERSLMPHDAFKLVDDPNAGKETKKARVTRRQMMAPLILPDDNCNDIHLRS</sequence>
<comment type="caution">
    <text evidence="1">The sequence shown here is derived from an EMBL/GenBank/DDBJ whole genome shotgun (WGS) entry which is preliminary data.</text>
</comment>
<keyword evidence="2" id="KW-1185">Reference proteome</keyword>
<protein>
    <submittedName>
        <fullName evidence="1">Uncharacterized protein</fullName>
    </submittedName>
</protein>
<gene>
    <name evidence="1" type="ORF">F5148DRAFT_1289052</name>
</gene>
<reference evidence="1" key="1">
    <citation type="submission" date="2021-03" db="EMBL/GenBank/DDBJ databases">
        <title>Evolutionary priming and transition to the ectomycorrhizal habit in an iconic lineage of mushroom-forming fungi: is preadaptation a requirement?</title>
        <authorList>
            <consortium name="DOE Joint Genome Institute"/>
            <person name="Looney B.P."/>
            <person name="Miyauchi S."/>
            <person name="Morin E."/>
            <person name="Drula E."/>
            <person name="Courty P.E."/>
            <person name="Chicoki N."/>
            <person name="Fauchery L."/>
            <person name="Kohler A."/>
            <person name="Kuo A."/>
            <person name="LaButti K."/>
            <person name="Pangilinan J."/>
            <person name="Lipzen A."/>
            <person name="Riley R."/>
            <person name="Andreopoulos W."/>
            <person name="He G."/>
            <person name="Johnson J."/>
            <person name="Barry K.W."/>
            <person name="Grigoriev I.V."/>
            <person name="Nagy L."/>
            <person name="Hibbett D."/>
            <person name="Henrissat B."/>
            <person name="Matheny P.B."/>
            <person name="Labbe J."/>
            <person name="Martin A.F."/>
        </authorList>
    </citation>
    <scope>NUCLEOTIDE SEQUENCE</scope>
    <source>
        <strain evidence="1">BPL698</strain>
    </source>
</reference>